<comment type="caution">
    <text evidence="1">The sequence shown here is derived from an EMBL/GenBank/DDBJ whole genome shotgun (WGS) entry which is preliminary data.</text>
</comment>
<accession>A0ABV4X6H1</accession>
<dbReference type="InterPro" id="IPR014951">
    <property type="entry name" value="DUF1822"/>
</dbReference>
<dbReference type="Pfam" id="PF08852">
    <property type="entry name" value="DUF1822"/>
    <property type="match status" value="1"/>
</dbReference>
<sequence length="393" mass="45033">MTNHSIDSDFILNGNFLCEDNISLTAKQVEWAIELSQSVISESQKWQTYLNGLALAGVEQWLQKRSPELSLSNLLLSGKKNNFAADAMFIESICQLQVNKFQIYLIATDSLYNPDVSIPKTAVESSEFIPHFYILVEIIEELEQINVQGYLQRDRLIHYQQSIGLQSESETNYLLPLDWFEDDSDKLLLALRCLEPTAIPLISQAQIFNSYPLTSPRQQVTQNAINIGLWFRDEVDRISQELSWIILPRPSPSPEFRSLRSPVEQFNDAIAELINQRGIAIPDLARAAYRDLQWENIALRLYVVAWKLPMIDLIPEWTLLLILGTQPHKTLPLGIKLQVRDEVQILEEPVLSDRSNEYIYAQVIGTFSERFWVKISLPDGAALTLPPFTWEES</sequence>
<proteinExistence type="predicted"/>
<evidence type="ECO:0000313" key="2">
    <source>
        <dbReference type="Proteomes" id="UP001576774"/>
    </source>
</evidence>
<reference evidence="1 2" key="1">
    <citation type="submission" date="2024-09" db="EMBL/GenBank/DDBJ databases">
        <title>Floridaenema gen nov. (Aerosakkonemataceae, Aerosakkonematales ord. nov., Cyanobacteria) from benthic tropical and subtropical fresh waters, with the description of four new species.</title>
        <authorList>
            <person name="Moretto J.A."/>
            <person name="Berthold D.E."/>
            <person name="Lefler F.W."/>
            <person name="Huang I.-S."/>
            <person name="Laughinghouse H. IV."/>
        </authorList>
    </citation>
    <scope>NUCLEOTIDE SEQUENCE [LARGE SCALE GENOMIC DNA]</scope>
    <source>
        <strain evidence="1 2">BLCC-F46</strain>
    </source>
</reference>
<dbReference type="RefSeq" id="WP_413270876.1">
    <property type="nucleotide sequence ID" value="NZ_JBHFNQ010000101.1"/>
</dbReference>
<dbReference type="EMBL" id="JBHFNQ010000101">
    <property type="protein sequence ID" value="MFB2877783.1"/>
    <property type="molecule type" value="Genomic_DNA"/>
</dbReference>
<gene>
    <name evidence="1" type="ORF">ACE1CC_13090</name>
</gene>
<protein>
    <submittedName>
        <fullName evidence="1">DUF1822 family protein</fullName>
    </submittedName>
</protein>
<dbReference type="Proteomes" id="UP001576774">
    <property type="component" value="Unassembled WGS sequence"/>
</dbReference>
<evidence type="ECO:0000313" key="1">
    <source>
        <dbReference type="EMBL" id="MFB2877783.1"/>
    </source>
</evidence>
<keyword evidence="2" id="KW-1185">Reference proteome</keyword>
<name>A0ABV4X6H1_9CYAN</name>
<organism evidence="1 2">
    <name type="scientific">Floridaenema aerugineum BLCC-F46</name>
    <dbReference type="NCBI Taxonomy" id="3153654"/>
    <lineage>
        <taxon>Bacteria</taxon>
        <taxon>Bacillati</taxon>
        <taxon>Cyanobacteriota</taxon>
        <taxon>Cyanophyceae</taxon>
        <taxon>Oscillatoriophycideae</taxon>
        <taxon>Aerosakkonematales</taxon>
        <taxon>Aerosakkonemataceae</taxon>
        <taxon>Floridanema</taxon>
        <taxon>Floridanema aerugineum</taxon>
    </lineage>
</organism>